<evidence type="ECO:0000313" key="2">
    <source>
        <dbReference type="Proteomes" id="UP000824782"/>
    </source>
</evidence>
<gene>
    <name evidence="1" type="ORF">GDO81_027896</name>
</gene>
<dbReference type="EMBL" id="WNYA01058760">
    <property type="protein sequence ID" value="KAG8535721.1"/>
    <property type="molecule type" value="Genomic_DNA"/>
</dbReference>
<dbReference type="AlphaFoldDB" id="A0AAV6YG78"/>
<comment type="caution">
    <text evidence="1">The sequence shown here is derived from an EMBL/GenBank/DDBJ whole genome shotgun (WGS) entry which is preliminary data.</text>
</comment>
<protein>
    <submittedName>
        <fullName evidence="1">Uncharacterized protein</fullName>
    </submittedName>
</protein>
<organism evidence="1 2">
    <name type="scientific">Engystomops pustulosus</name>
    <name type="common">Tungara frog</name>
    <name type="synonym">Physalaemus pustulosus</name>
    <dbReference type="NCBI Taxonomy" id="76066"/>
    <lineage>
        <taxon>Eukaryota</taxon>
        <taxon>Metazoa</taxon>
        <taxon>Chordata</taxon>
        <taxon>Craniata</taxon>
        <taxon>Vertebrata</taxon>
        <taxon>Euteleostomi</taxon>
        <taxon>Amphibia</taxon>
        <taxon>Batrachia</taxon>
        <taxon>Anura</taxon>
        <taxon>Neobatrachia</taxon>
        <taxon>Hyloidea</taxon>
        <taxon>Leptodactylidae</taxon>
        <taxon>Leiuperinae</taxon>
        <taxon>Engystomops</taxon>
    </lineage>
</organism>
<dbReference type="Proteomes" id="UP000824782">
    <property type="component" value="Unassembled WGS sequence"/>
</dbReference>
<evidence type="ECO:0000313" key="1">
    <source>
        <dbReference type="EMBL" id="KAG8535721.1"/>
    </source>
</evidence>
<proteinExistence type="predicted"/>
<keyword evidence="2" id="KW-1185">Reference proteome</keyword>
<reference evidence="1" key="1">
    <citation type="thesis" date="2020" institute="ProQuest LLC" country="789 East Eisenhower Parkway, Ann Arbor, MI, USA">
        <title>Comparative Genomics and Chromosome Evolution.</title>
        <authorList>
            <person name="Mudd A.B."/>
        </authorList>
    </citation>
    <scope>NUCLEOTIDE SEQUENCE</scope>
    <source>
        <strain evidence="1">237g6f4</strain>
        <tissue evidence="1">Blood</tissue>
    </source>
</reference>
<name>A0AAV6YG78_ENGPU</name>
<sequence length="94" mass="10767">MVGAGIATQMAIGEWSLIAILSTTYGQVRAVIGNAAMFFNLRTTLLNRRANFIDKKKHMKWSFSTIFTFPFWKMRLSKNLITEWSNTGIPHNQQ</sequence>
<accession>A0AAV6YG78</accession>